<name>A0A254QCE8_9BURK</name>
<dbReference type="Gene3D" id="6.10.250.290">
    <property type="match status" value="1"/>
</dbReference>
<feature type="compositionally biased region" description="Low complexity" evidence="7">
    <location>
        <begin position="194"/>
        <end position="209"/>
    </location>
</feature>
<comment type="similarity">
    <text evidence="2 6">Belongs to the universal ribosomal protein uL10 family.</text>
</comment>
<dbReference type="SUPFAM" id="SSF160369">
    <property type="entry name" value="Ribosomal protein L10-like"/>
    <property type="match status" value="1"/>
</dbReference>
<sequence length="220" mass="22455">MPLNVQDKKAIVADVGAQLAGAQTVVLAEYRGIPVEQLTKLRASARDQGVYLRVLKNTLARRAAQGTQFEPLADSMVGPLIYGISADPIASAKVLQNFAKTQDKLVITAGLYNGKLLDVAGIKSLASIPSRDELLSQLLGVMLAPVSAMARVLGAVAAQKAEGAPAPVAAPVVEVAEVVAAPAEVVAEVVAETAAPEASAEPVAASPEAGTETSETPAAE</sequence>
<dbReference type="GO" id="GO:0005840">
    <property type="term" value="C:ribosome"/>
    <property type="evidence" value="ECO:0007669"/>
    <property type="project" value="UniProtKB-KW"/>
</dbReference>
<evidence type="ECO:0000256" key="5">
    <source>
        <dbReference type="ARBA" id="ARBA00035202"/>
    </source>
</evidence>
<evidence type="ECO:0000256" key="7">
    <source>
        <dbReference type="SAM" id="MobiDB-lite"/>
    </source>
</evidence>
<keyword evidence="6" id="KW-0699">rRNA-binding</keyword>
<evidence type="ECO:0000256" key="2">
    <source>
        <dbReference type="ARBA" id="ARBA00008889"/>
    </source>
</evidence>
<dbReference type="InterPro" id="IPR047865">
    <property type="entry name" value="Ribosomal_uL10_bac_type"/>
</dbReference>
<evidence type="ECO:0000313" key="9">
    <source>
        <dbReference type="Proteomes" id="UP000198104"/>
    </source>
</evidence>
<keyword evidence="3 6" id="KW-0689">Ribosomal protein</keyword>
<feature type="compositionally biased region" description="Polar residues" evidence="7">
    <location>
        <begin position="211"/>
        <end position="220"/>
    </location>
</feature>
<evidence type="ECO:0000313" key="8">
    <source>
        <dbReference type="EMBL" id="OWS72567.1"/>
    </source>
</evidence>
<accession>A0A254QCE8</accession>
<dbReference type="HAMAP" id="MF_00362">
    <property type="entry name" value="Ribosomal_uL10"/>
    <property type="match status" value="1"/>
</dbReference>
<comment type="subunit">
    <text evidence="6">Part of the ribosomal stalk of the 50S ribosomal subunit. The N-terminus interacts with L11 and the large rRNA to form the base of the stalk. The C-terminus forms an elongated spine to which L12 dimers bind in a sequential fashion forming a multimeric L10(L12)X complex.</text>
</comment>
<dbReference type="EMBL" id="NGUO01000002">
    <property type="protein sequence ID" value="OWS72567.1"/>
    <property type="molecule type" value="Genomic_DNA"/>
</dbReference>
<dbReference type="Gene3D" id="3.30.70.1730">
    <property type="match status" value="1"/>
</dbReference>
<comment type="caution">
    <text evidence="8">The sequence shown here is derived from an EMBL/GenBank/DDBJ whole genome shotgun (WGS) entry which is preliminary data.</text>
</comment>
<dbReference type="GO" id="GO:0070180">
    <property type="term" value="F:large ribosomal subunit rRNA binding"/>
    <property type="evidence" value="ECO:0007669"/>
    <property type="project" value="UniProtKB-UniRule"/>
</dbReference>
<evidence type="ECO:0000256" key="6">
    <source>
        <dbReference type="HAMAP-Rule" id="MF_00362"/>
    </source>
</evidence>
<reference evidence="8 9" key="1">
    <citation type="submission" date="2017-05" db="EMBL/GenBank/DDBJ databases">
        <title>Polynucleobacter sp. MWH-K35W1 isolated from the permanently anoxic monimolimnion of a meromictic lake.</title>
        <authorList>
            <person name="Hahn M.W."/>
        </authorList>
    </citation>
    <scope>NUCLEOTIDE SEQUENCE [LARGE SCALE GENOMIC DNA]</scope>
    <source>
        <strain evidence="8 9">MWH-K35W1</strain>
    </source>
</reference>
<protein>
    <recommendedName>
        <fullName evidence="5 6">Large ribosomal subunit protein uL10</fullName>
    </recommendedName>
</protein>
<dbReference type="GO" id="GO:1990904">
    <property type="term" value="C:ribonucleoprotein complex"/>
    <property type="evidence" value="ECO:0007669"/>
    <property type="project" value="UniProtKB-KW"/>
</dbReference>
<gene>
    <name evidence="6" type="primary">rplJ</name>
    <name evidence="8" type="ORF">CBI30_02100</name>
</gene>
<proteinExistence type="inferred from homology"/>
<evidence type="ECO:0000256" key="1">
    <source>
        <dbReference type="ARBA" id="ARBA00002633"/>
    </source>
</evidence>
<evidence type="ECO:0000256" key="4">
    <source>
        <dbReference type="ARBA" id="ARBA00023274"/>
    </source>
</evidence>
<comment type="function">
    <text evidence="1 6">Forms part of the ribosomal stalk, playing a central role in the interaction of the ribosome with GTP-bound translation factors.</text>
</comment>
<dbReference type="Pfam" id="PF00466">
    <property type="entry name" value="Ribosomal_L10"/>
    <property type="match status" value="1"/>
</dbReference>
<evidence type="ECO:0000256" key="3">
    <source>
        <dbReference type="ARBA" id="ARBA00022980"/>
    </source>
</evidence>
<feature type="region of interest" description="Disordered" evidence="7">
    <location>
        <begin position="194"/>
        <end position="220"/>
    </location>
</feature>
<keyword evidence="9" id="KW-1185">Reference proteome</keyword>
<dbReference type="AlphaFoldDB" id="A0A254QCE8"/>
<dbReference type="InterPro" id="IPR022973">
    <property type="entry name" value="Ribosomal_uL10_bac"/>
</dbReference>
<organism evidence="8 9">
    <name type="scientific">Polynucleobacter aenigmaticus</name>
    <dbReference type="NCBI Taxonomy" id="1743164"/>
    <lineage>
        <taxon>Bacteria</taxon>
        <taxon>Pseudomonadati</taxon>
        <taxon>Pseudomonadota</taxon>
        <taxon>Betaproteobacteria</taxon>
        <taxon>Burkholderiales</taxon>
        <taxon>Burkholderiaceae</taxon>
        <taxon>Polynucleobacter</taxon>
    </lineage>
</organism>
<keyword evidence="6" id="KW-0694">RNA-binding</keyword>
<dbReference type="PANTHER" id="PTHR11560">
    <property type="entry name" value="39S RIBOSOMAL PROTEIN L10, MITOCHONDRIAL"/>
    <property type="match status" value="1"/>
</dbReference>
<dbReference type="NCBIfam" id="NF000955">
    <property type="entry name" value="PRK00099.1-1"/>
    <property type="match status" value="1"/>
</dbReference>
<keyword evidence="4 6" id="KW-0687">Ribonucleoprotein</keyword>
<dbReference type="InterPro" id="IPR001790">
    <property type="entry name" value="Ribosomal_uL10"/>
</dbReference>
<dbReference type="CDD" id="cd05797">
    <property type="entry name" value="Ribosomal_L10"/>
    <property type="match status" value="1"/>
</dbReference>
<dbReference type="OrthoDB" id="9808307at2"/>
<dbReference type="GO" id="GO:0006412">
    <property type="term" value="P:translation"/>
    <property type="evidence" value="ECO:0007669"/>
    <property type="project" value="UniProtKB-UniRule"/>
</dbReference>
<dbReference type="Proteomes" id="UP000198104">
    <property type="component" value="Unassembled WGS sequence"/>
</dbReference>
<dbReference type="InterPro" id="IPR043141">
    <property type="entry name" value="Ribosomal_uL10-like_sf"/>
</dbReference>